<accession>A0A3B0SZU2</accession>
<dbReference type="AlphaFoldDB" id="A0A3B0SZU2"/>
<gene>
    <name evidence="1" type="ORF">MNBD_ACTINO02-1088</name>
</gene>
<name>A0A3B0SZU2_9ZZZZ</name>
<reference evidence="1" key="1">
    <citation type="submission" date="2018-06" db="EMBL/GenBank/DDBJ databases">
        <authorList>
            <person name="Zhirakovskaya E."/>
        </authorList>
    </citation>
    <scope>NUCLEOTIDE SEQUENCE</scope>
</reference>
<organism evidence="1">
    <name type="scientific">hydrothermal vent metagenome</name>
    <dbReference type="NCBI Taxonomy" id="652676"/>
    <lineage>
        <taxon>unclassified sequences</taxon>
        <taxon>metagenomes</taxon>
        <taxon>ecological metagenomes</taxon>
    </lineage>
</organism>
<dbReference type="EMBL" id="UOEK01000416">
    <property type="protein sequence ID" value="VAW07732.1"/>
    <property type="molecule type" value="Genomic_DNA"/>
</dbReference>
<proteinExistence type="predicted"/>
<sequence>MAELDVDAFLERFDERARAVKERGVPPIEGDARRVFIERMKLDYMDYALVGAAAWSLEDGHLVLRIPLSD</sequence>
<evidence type="ECO:0000313" key="1">
    <source>
        <dbReference type="EMBL" id="VAW07732.1"/>
    </source>
</evidence>
<protein>
    <submittedName>
        <fullName evidence="1">Uncharacterized protein</fullName>
    </submittedName>
</protein>